<evidence type="ECO:0000256" key="1">
    <source>
        <dbReference type="SAM" id="MobiDB-lite"/>
    </source>
</evidence>
<evidence type="ECO:0000313" key="3">
    <source>
        <dbReference type="Proteomes" id="UP000747542"/>
    </source>
</evidence>
<evidence type="ECO:0000313" key="2">
    <source>
        <dbReference type="EMBL" id="KAG7176987.1"/>
    </source>
</evidence>
<dbReference type="SUPFAM" id="SSF48403">
    <property type="entry name" value="Ankyrin repeat"/>
    <property type="match status" value="1"/>
</dbReference>
<keyword evidence="3" id="KW-1185">Reference proteome</keyword>
<name>A0A8J5TTV1_HOMAM</name>
<accession>A0A8J5TTV1</accession>
<feature type="compositionally biased region" description="Basic and acidic residues" evidence="1">
    <location>
        <begin position="204"/>
        <end position="213"/>
    </location>
</feature>
<dbReference type="Proteomes" id="UP000747542">
    <property type="component" value="Unassembled WGS sequence"/>
</dbReference>
<feature type="compositionally biased region" description="Polar residues" evidence="1">
    <location>
        <begin position="181"/>
        <end position="196"/>
    </location>
</feature>
<reference evidence="2" key="1">
    <citation type="journal article" date="2021" name="Sci. Adv.">
        <title>The American lobster genome reveals insights on longevity, neural, and immune adaptations.</title>
        <authorList>
            <person name="Polinski J.M."/>
            <person name="Zimin A.V."/>
            <person name="Clark K.F."/>
            <person name="Kohn A.B."/>
            <person name="Sadowski N."/>
            <person name="Timp W."/>
            <person name="Ptitsyn A."/>
            <person name="Khanna P."/>
            <person name="Romanova D.Y."/>
            <person name="Williams P."/>
            <person name="Greenwood S.J."/>
            <person name="Moroz L.L."/>
            <person name="Walt D.R."/>
            <person name="Bodnar A.G."/>
        </authorList>
    </citation>
    <scope>NUCLEOTIDE SEQUENCE</scope>
    <source>
        <strain evidence="2">GMGI-L3</strain>
    </source>
</reference>
<sequence>MDRRRLKATLALEVGVEAGNEQMVGCPALGGDLNITVGVMVNESLGHAHLVPHLLAAGLHVDGSGVCNTLYLAALTGHDQVVKELLRAPPHLEARDNAGECEEWYEEMLRWMRRDGSGNYPPRGGRSPAGRRWHDSTARCPARPDPCGECPHGECEVYPNAVTWAGDTPSDLAQREVITGTRHSSPSPATGNNSSGVMFGVENVGDKISDKSR</sequence>
<organism evidence="2 3">
    <name type="scientific">Homarus americanus</name>
    <name type="common">American lobster</name>
    <dbReference type="NCBI Taxonomy" id="6706"/>
    <lineage>
        <taxon>Eukaryota</taxon>
        <taxon>Metazoa</taxon>
        <taxon>Ecdysozoa</taxon>
        <taxon>Arthropoda</taxon>
        <taxon>Crustacea</taxon>
        <taxon>Multicrustacea</taxon>
        <taxon>Malacostraca</taxon>
        <taxon>Eumalacostraca</taxon>
        <taxon>Eucarida</taxon>
        <taxon>Decapoda</taxon>
        <taxon>Pleocyemata</taxon>
        <taxon>Astacidea</taxon>
        <taxon>Nephropoidea</taxon>
        <taxon>Nephropidae</taxon>
        <taxon>Homarus</taxon>
    </lineage>
</organism>
<feature type="region of interest" description="Disordered" evidence="1">
    <location>
        <begin position="115"/>
        <end position="142"/>
    </location>
</feature>
<comment type="caution">
    <text evidence="2">The sequence shown here is derived from an EMBL/GenBank/DDBJ whole genome shotgun (WGS) entry which is preliminary data.</text>
</comment>
<feature type="region of interest" description="Disordered" evidence="1">
    <location>
        <begin position="175"/>
        <end position="213"/>
    </location>
</feature>
<feature type="compositionally biased region" description="Low complexity" evidence="1">
    <location>
        <begin position="121"/>
        <end position="130"/>
    </location>
</feature>
<dbReference type="EMBL" id="JAHLQT010002534">
    <property type="protein sequence ID" value="KAG7176987.1"/>
    <property type="molecule type" value="Genomic_DNA"/>
</dbReference>
<protein>
    <submittedName>
        <fullName evidence="2">Uncharacterized protein</fullName>
    </submittedName>
</protein>
<proteinExistence type="predicted"/>
<dbReference type="InterPro" id="IPR036770">
    <property type="entry name" value="Ankyrin_rpt-contain_sf"/>
</dbReference>
<dbReference type="AlphaFoldDB" id="A0A8J5TTV1"/>
<gene>
    <name evidence="2" type="ORF">Hamer_G000203</name>
</gene>